<keyword evidence="6 7" id="KW-0472">Membrane</keyword>
<feature type="transmembrane region" description="Helical" evidence="7">
    <location>
        <begin position="277"/>
        <end position="295"/>
    </location>
</feature>
<dbReference type="OrthoDB" id="9811391at2"/>
<dbReference type="PANTHER" id="PTHR30106:SF1">
    <property type="entry name" value="UPF0324 MEMBRANE PROTEIN FN0533"/>
    <property type="match status" value="1"/>
</dbReference>
<dbReference type="Pfam" id="PF03601">
    <property type="entry name" value="Cons_hypoth698"/>
    <property type="match status" value="1"/>
</dbReference>
<reference evidence="8" key="2">
    <citation type="submission" date="2011-10" db="EMBL/GenBank/DDBJ databases">
        <title>The Genome Sequence of Granulicatella elegans ATCC 700633.</title>
        <authorList>
            <consortium name="The Broad Institute Genome Sequencing Platform"/>
            <consortium name="The Broad Institute Genome Sequencing Center for Infectious Disease"/>
            <person name="Earl A."/>
            <person name="Ward D."/>
            <person name="Feldgarden M."/>
            <person name="Gevers D."/>
            <person name="Sibley C.D."/>
            <person name="Field T.R."/>
            <person name="Grinwis M."/>
            <person name="Eshaghurshan C.S."/>
            <person name="Surette M.G."/>
            <person name="Young S.K."/>
            <person name="Zeng Q."/>
            <person name="Gargeya S."/>
            <person name="Fitzgerald M."/>
            <person name="Haas B."/>
            <person name="Abouelleil A."/>
            <person name="Alvarado L."/>
            <person name="Arachchi H.M."/>
            <person name="Berlin A."/>
            <person name="Brown A."/>
            <person name="Chapman S.B."/>
            <person name="Chen Z."/>
            <person name="Dunbar C."/>
            <person name="Freedman E."/>
            <person name="Gearin G."/>
            <person name="Goldberg J."/>
            <person name="Griggs A."/>
            <person name="Gujja S."/>
            <person name="Heiman D."/>
            <person name="Howarth C."/>
            <person name="Larson L."/>
            <person name="Lui A."/>
            <person name="MacDonald P.J.P."/>
            <person name="Montmayeur A."/>
            <person name="Murphy C."/>
            <person name="Neiman D."/>
            <person name="Pearson M."/>
            <person name="Priest M."/>
            <person name="Roberts A."/>
            <person name="Saif S."/>
            <person name="Shea T."/>
            <person name="Shenoy N."/>
            <person name="Sisk P."/>
            <person name="Stolte C."/>
            <person name="Sykes S."/>
            <person name="Wortman J."/>
            <person name="Nusbaum C."/>
            <person name="Birren B."/>
        </authorList>
    </citation>
    <scope>NUCLEOTIDE SEQUENCE [LARGE SCALE GENOMIC DNA]</scope>
    <source>
        <strain evidence="8">ATCC 700633</strain>
    </source>
</reference>
<dbReference type="Proteomes" id="UP000002939">
    <property type="component" value="Unassembled WGS sequence"/>
</dbReference>
<dbReference type="HOGENOM" id="CLU_033541_2_1_9"/>
<dbReference type="eggNOG" id="COG2855">
    <property type="taxonomic scope" value="Bacteria"/>
</dbReference>
<sequence>MEQWVQRSKGILLTFGLAVLAVILGDVMPVIGSAVFAIIFGMLVSNFYTLPSDFKPGINYSAKKLLHYSIIALGFTMSFAQVQQTGLESLQVTLVTIVAAFLTAALVGKWLGLSDHLRTLVGFGTAICGGSAIAAASPIIKADDEEIALSISTIFLFNIIAVFLFPFLGHVLQMTDAQFGLFAGTAINDTSSVVAAGYSYSSGAGDIATIVKLTRALMILPACLILSLIEARRQKKSGESVNWKKIFPMFILWFLVASVVTSVGIFPKEFIPYAKLASKWLMAMALAGIGCQVSFKSFREAGAKPIATGLATWFVVGATSLFIQYFVMK</sequence>
<feature type="transmembrane region" description="Helical" evidence="7">
    <location>
        <begin position="147"/>
        <end position="168"/>
    </location>
</feature>
<comment type="caution">
    <text evidence="8">The sequence shown here is derived from an EMBL/GenBank/DDBJ whole genome shotgun (WGS) entry which is preliminary data.</text>
</comment>
<feature type="transmembrane region" description="Helical" evidence="7">
    <location>
        <begin position="119"/>
        <end position="140"/>
    </location>
</feature>
<feature type="transmembrane region" description="Helical" evidence="7">
    <location>
        <begin position="94"/>
        <end position="113"/>
    </location>
</feature>
<evidence type="ECO:0000313" key="8">
    <source>
        <dbReference type="EMBL" id="EEW92927.1"/>
    </source>
</evidence>
<dbReference type="GO" id="GO:0005886">
    <property type="term" value="C:plasma membrane"/>
    <property type="evidence" value="ECO:0007669"/>
    <property type="project" value="UniProtKB-SubCell"/>
</dbReference>
<evidence type="ECO:0000256" key="5">
    <source>
        <dbReference type="ARBA" id="ARBA00022989"/>
    </source>
</evidence>
<keyword evidence="4 7" id="KW-0812">Transmembrane</keyword>
<feature type="transmembrane region" description="Helical" evidence="7">
    <location>
        <begin position="12"/>
        <end position="45"/>
    </location>
</feature>
<dbReference type="PANTHER" id="PTHR30106">
    <property type="entry name" value="INNER MEMBRANE PROTEIN YEIH-RELATED"/>
    <property type="match status" value="1"/>
</dbReference>
<keyword evidence="3" id="KW-1003">Cell membrane</keyword>
<evidence type="ECO:0000256" key="1">
    <source>
        <dbReference type="ARBA" id="ARBA00004651"/>
    </source>
</evidence>
<evidence type="ECO:0000256" key="7">
    <source>
        <dbReference type="SAM" id="Phobius"/>
    </source>
</evidence>
<protein>
    <submittedName>
        <fullName evidence="8">Uncharacterized protein</fullName>
    </submittedName>
</protein>
<evidence type="ECO:0000256" key="4">
    <source>
        <dbReference type="ARBA" id="ARBA00022692"/>
    </source>
</evidence>
<proteinExistence type="inferred from homology"/>
<feature type="transmembrane region" description="Helical" evidence="7">
    <location>
        <begin position="307"/>
        <end position="327"/>
    </location>
</feature>
<comment type="similarity">
    <text evidence="2">Belongs to the UPF0324 family.</text>
</comment>
<name>D0BLR2_9LACT</name>
<keyword evidence="9" id="KW-1185">Reference proteome</keyword>
<dbReference type="InterPro" id="IPR018383">
    <property type="entry name" value="UPF0324_pro"/>
</dbReference>
<reference evidence="8" key="1">
    <citation type="submission" date="2009-09" db="EMBL/GenBank/DDBJ databases">
        <authorList>
            <consortium name="The Broad Institute Genome Sequencing Platform"/>
            <person name="Ward D."/>
            <person name="Feldgarden M."/>
            <person name="Earl A."/>
            <person name="Young S.K."/>
            <person name="Zeng Q."/>
            <person name="Koehrsen M."/>
            <person name="Alvarado L."/>
            <person name="Berlin A."/>
            <person name="Bochicchio J."/>
            <person name="Borenstein D."/>
            <person name="Chapman S.B."/>
            <person name="Chen Z."/>
            <person name="Engels R."/>
            <person name="Freedman E."/>
            <person name="Gellesch M."/>
            <person name="Goldberg J."/>
            <person name="Griggs A."/>
            <person name="Gujja S."/>
            <person name="Heilman E."/>
            <person name="Heiman D."/>
            <person name="Hepburn T."/>
            <person name="Howarth C."/>
            <person name="Jen D."/>
            <person name="Larson L."/>
            <person name="Lewis B."/>
            <person name="Mehta T."/>
            <person name="Park D."/>
            <person name="Pearson M."/>
            <person name="Roberts A."/>
            <person name="Saif S."/>
            <person name="Shea T."/>
            <person name="Shenoy N."/>
            <person name="Sisk P."/>
            <person name="Stolte C."/>
            <person name="Sykes S."/>
            <person name="Thomson T."/>
            <person name="Walk T."/>
            <person name="White J."/>
            <person name="Yandava C."/>
            <person name="Sibley C.D."/>
            <person name="Field T.R."/>
            <person name="Grinwis M."/>
            <person name="Eshaghurshan C.S."/>
            <person name="Surette M.G."/>
            <person name="Haas B."/>
            <person name="Nusbaum C."/>
            <person name="Birren B."/>
        </authorList>
    </citation>
    <scope>NUCLEOTIDE SEQUENCE [LARGE SCALE GENOMIC DNA]</scope>
    <source>
        <strain evidence="8">ATCC 700633</strain>
    </source>
</reference>
<dbReference type="EMBL" id="ACRF02000016">
    <property type="protein sequence ID" value="EEW92927.1"/>
    <property type="molecule type" value="Genomic_DNA"/>
</dbReference>
<evidence type="ECO:0000256" key="6">
    <source>
        <dbReference type="ARBA" id="ARBA00023136"/>
    </source>
</evidence>
<organism evidence="8 9">
    <name type="scientific">Granulicatella elegans ATCC 700633</name>
    <dbReference type="NCBI Taxonomy" id="626369"/>
    <lineage>
        <taxon>Bacteria</taxon>
        <taxon>Bacillati</taxon>
        <taxon>Bacillota</taxon>
        <taxon>Bacilli</taxon>
        <taxon>Lactobacillales</taxon>
        <taxon>Carnobacteriaceae</taxon>
        <taxon>Granulicatella</taxon>
    </lineage>
</organism>
<dbReference type="RefSeq" id="WP_006703188.1">
    <property type="nucleotide sequence ID" value="NZ_KI391971.1"/>
</dbReference>
<evidence type="ECO:0000313" key="9">
    <source>
        <dbReference type="Proteomes" id="UP000002939"/>
    </source>
</evidence>
<feature type="transmembrane region" description="Helical" evidence="7">
    <location>
        <begin position="65"/>
        <end position="82"/>
    </location>
</feature>
<evidence type="ECO:0000256" key="3">
    <source>
        <dbReference type="ARBA" id="ARBA00022475"/>
    </source>
</evidence>
<gene>
    <name evidence="8" type="ORF">HMPREF0446_00915</name>
</gene>
<accession>D0BLR2</accession>
<dbReference type="STRING" id="626369.HMPREF0446_00915"/>
<feature type="transmembrane region" description="Helical" evidence="7">
    <location>
        <begin position="207"/>
        <end position="229"/>
    </location>
</feature>
<comment type="subcellular location">
    <subcellularLocation>
        <location evidence="1">Cell membrane</location>
        <topology evidence="1">Multi-pass membrane protein</topology>
    </subcellularLocation>
</comment>
<keyword evidence="5 7" id="KW-1133">Transmembrane helix</keyword>
<evidence type="ECO:0000256" key="2">
    <source>
        <dbReference type="ARBA" id="ARBA00007977"/>
    </source>
</evidence>
<feature type="transmembrane region" description="Helical" evidence="7">
    <location>
        <begin position="250"/>
        <end position="271"/>
    </location>
</feature>
<dbReference type="AlphaFoldDB" id="D0BLR2"/>